<dbReference type="OrthoDB" id="8780163at2"/>
<evidence type="ECO:0000313" key="2">
    <source>
        <dbReference type="EMBL" id="RJF92660.1"/>
    </source>
</evidence>
<name>A0A3A3FHM2_9BURK</name>
<dbReference type="Proteomes" id="UP000265955">
    <property type="component" value="Unassembled WGS sequence"/>
</dbReference>
<accession>A0A3A3FHM2</accession>
<proteinExistence type="predicted"/>
<sequence length="107" mass="11751">MRTFLFALFAMTTGINTANAASQQQCEALLKPIEAKMDRMQSMDTGKPTPQACARGAEMIKMYVSYKAEADKLNCPFAFVSGQKVGGAPERAELIADMKKAYSEQCR</sequence>
<keyword evidence="1" id="KW-0732">Signal</keyword>
<keyword evidence="3" id="KW-1185">Reference proteome</keyword>
<feature type="signal peptide" evidence="1">
    <location>
        <begin position="1"/>
        <end position="20"/>
    </location>
</feature>
<evidence type="ECO:0000256" key="1">
    <source>
        <dbReference type="SAM" id="SignalP"/>
    </source>
</evidence>
<comment type="caution">
    <text evidence="2">The sequence shown here is derived from an EMBL/GenBank/DDBJ whole genome shotgun (WGS) entry which is preliminary data.</text>
</comment>
<feature type="chain" id="PRO_5017187895" evidence="1">
    <location>
        <begin position="21"/>
        <end position="107"/>
    </location>
</feature>
<organism evidence="2 3">
    <name type="scientific">Noviherbaspirillum saxi</name>
    <dbReference type="NCBI Taxonomy" id="2320863"/>
    <lineage>
        <taxon>Bacteria</taxon>
        <taxon>Pseudomonadati</taxon>
        <taxon>Pseudomonadota</taxon>
        <taxon>Betaproteobacteria</taxon>
        <taxon>Burkholderiales</taxon>
        <taxon>Oxalobacteraceae</taxon>
        <taxon>Noviherbaspirillum</taxon>
    </lineage>
</organism>
<dbReference type="EMBL" id="QYUO01000003">
    <property type="protein sequence ID" value="RJF92660.1"/>
    <property type="molecule type" value="Genomic_DNA"/>
</dbReference>
<dbReference type="RefSeq" id="WP_119772651.1">
    <property type="nucleotide sequence ID" value="NZ_QYUO01000003.1"/>
</dbReference>
<evidence type="ECO:0000313" key="3">
    <source>
        <dbReference type="Proteomes" id="UP000265955"/>
    </source>
</evidence>
<dbReference type="AlphaFoldDB" id="A0A3A3FHM2"/>
<gene>
    <name evidence="2" type="ORF">D3871_29200</name>
</gene>
<protein>
    <submittedName>
        <fullName evidence="2">Uncharacterized protein</fullName>
    </submittedName>
</protein>
<reference evidence="3" key="1">
    <citation type="submission" date="2018-09" db="EMBL/GenBank/DDBJ databases">
        <authorList>
            <person name="Zhu H."/>
        </authorList>
    </citation>
    <scope>NUCLEOTIDE SEQUENCE [LARGE SCALE GENOMIC DNA]</scope>
    <source>
        <strain evidence="3">K1R23-30</strain>
    </source>
</reference>